<comment type="caution">
    <text evidence="9">The sequence shown here is derived from an EMBL/GenBank/DDBJ whole genome shotgun (WGS) entry which is preliminary data.</text>
</comment>
<feature type="transmembrane region" description="Helical" evidence="7">
    <location>
        <begin position="173"/>
        <end position="190"/>
    </location>
</feature>
<dbReference type="InterPro" id="IPR020846">
    <property type="entry name" value="MFS_dom"/>
</dbReference>
<feature type="transmembrane region" description="Helical" evidence="7">
    <location>
        <begin position="310"/>
        <end position="333"/>
    </location>
</feature>
<dbReference type="GO" id="GO:0022857">
    <property type="term" value="F:transmembrane transporter activity"/>
    <property type="evidence" value="ECO:0007669"/>
    <property type="project" value="InterPro"/>
</dbReference>
<feature type="transmembrane region" description="Helical" evidence="7">
    <location>
        <begin position="77"/>
        <end position="97"/>
    </location>
</feature>
<keyword evidence="6 7" id="KW-0472">Membrane</keyword>
<feature type="transmembrane region" description="Helical" evidence="7">
    <location>
        <begin position="224"/>
        <end position="245"/>
    </location>
</feature>
<dbReference type="PANTHER" id="PTHR23513:SF11">
    <property type="entry name" value="STAPHYLOFERRIN A TRANSPORTER"/>
    <property type="match status" value="1"/>
</dbReference>
<feature type="transmembrane region" description="Helical" evidence="7">
    <location>
        <begin position="257"/>
        <end position="277"/>
    </location>
</feature>
<evidence type="ECO:0000256" key="6">
    <source>
        <dbReference type="ARBA" id="ARBA00023136"/>
    </source>
</evidence>
<dbReference type="InterPro" id="IPR036259">
    <property type="entry name" value="MFS_trans_sf"/>
</dbReference>
<keyword evidence="2" id="KW-0813">Transport</keyword>
<feature type="transmembrane region" description="Helical" evidence="7">
    <location>
        <begin position="345"/>
        <end position="367"/>
    </location>
</feature>
<evidence type="ECO:0000259" key="8">
    <source>
        <dbReference type="PROSITE" id="PS50850"/>
    </source>
</evidence>
<name>A0A2P8D660_9BACT</name>
<feature type="transmembrane region" description="Helical" evidence="7">
    <location>
        <begin position="20"/>
        <end position="38"/>
    </location>
</feature>
<evidence type="ECO:0000256" key="1">
    <source>
        <dbReference type="ARBA" id="ARBA00004651"/>
    </source>
</evidence>
<comment type="subcellular location">
    <subcellularLocation>
        <location evidence="1">Cell membrane</location>
        <topology evidence="1">Multi-pass membrane protein</topology>
    </subcellularLocation>
</comment>
<dbReference type="PROSITE" id="PS50850">
    <property type="entry name" value="MFS"/>
    <property type="match status" value="1"/>
</dbReference>
<feature type="domain" description="Major facilitator superfamily (MFS) profile" evidence="8">
    <location>
        <begin position="179"/>
        <end position="420"/>
    </location>
</feature>
<organism evidence="9 10">
    <name type="scientific">Taibaiella chishuiensis</name>
    <dbReference type="NCBI Taxonomy" id="1434707"/>
    <lineage>
        <taxon>Bacteria</taxon>
        <taxon>Pseudomonadati</taxon>
        <taxon>Bacteroidota</taxon>
        <taxon>Chitinophagia</taxon>
        <taxon>Chitinophagales</taxon>
        <taxon>Chitinophagaceae</taxon>
        <taxon>Taibaiella</taxon>
    </lineage>
</organism>
<dbReference type="EMBL" id="PYGD01000003">
    <property type="protein sequence ID" value="PSK92715.1"/>
    <property type="molecule type" value="Genomic_DNA"/>
</dbReference>
<dbReference type="GO" id="GO:0005886">
    <property type="term" value="C:plasma membrane"/>
    <property type="evidence" value="ECO:0007669"/>
    <property type="project" value="UniProtKB-SubCell"/>
</dbReference>
<evidence type="ECO:0000256" key="3">
    <source>
        <dbReference type="ARBA" id="ARBA00022475"/>
    </source>
</evidence>
<dbReference type="SUPFAM" id="SSF103473">
    <property type="entry name" value="MFS general substrate transporter"/>
    <property type="match status" value="1"/>
</dbReference>
<feature type="transmembrane region" description="Helical" evidence="7">
    <location>
        <begin position="284"/>
        <end position="304"/>
    </location>
</feature>
<evidence type="ECO:0000256" key="4">
    <source>
        <dbReference type="ARBA" id="ARBA00022692"/>
    </source>
</evidence>
<keyword evidence="5 7" id="KW-1133">Transmembrane helix</keyword>
<keyword evidence="10" id="KW-1185">Reference proteome</keyword>
<keyword evidence="4 7" id="KW-0812">Transmembrane</keyword>
<reference evidence="9 10" key="1">
    <citation type="submission" date="2018-03" db="EMBL/GenBank/DDBJ databases">
        <title>Genomic Encyclopedia of Type Strains, Phase III (KMG-III): the genomes of soil and plant-associated and newly described type strains.</title>
        <authorList>
            <person name="Whitman W."/>
        </authorList>
    </citation>
    <scope>NUCLEOTIDE SEQUENCE [LARGE SCALE GENOMIC DNA]</scope>
    <source>
        <strain evidence="9 10">CGMCC 1.12700</strain>
    </source>
</reference>
<sequence length="420" mass="46464">MTMFRSFKYYNYRLHITGQFVSLIGTWMQRVAISWLVYRITGSAFLLGLVSFLSLIPSLVLSPYAGSFVDRHNKYRVVKATQLALMIQAGAMALLVWLKWYSIPAICLLSLAQGIIAAFDNTGRQSMMAEIVPEKEDLPNAIALNSSVFNAARLIGPAIAGVTLSTIGEEACFLINFLSFIVVLVCLFYMKLDKKTSEPHEQDVWSELRDGYQYLKAEPDQSSLIVLLACSSLVVIPFTTLLPVIAKQVFNGNAETFSWFESAGGLGAMAGAIYMAALKPGRNIAHITIVASFLFAIGLILLAFSPTLVIALICTMLATIGMMIQTSSINTYLQTHSLPEMRGRTVSYYLMAFQGMLPVGSLLVGFMAERWGLEYTLAFEGVAGIILIAAYQVYYRKRIVPRVQLQDKPVEALPEREHQA</sequence>
<evidence type="ECO:0000313" key="9">
    <source>
        <dbReference type="EMBL" id="PSK92715.1"/>
    </source>
</evidence>
<dbReference type="Pfam" id="PF05977">
    <property type="entry name" value="MFS_3"/>
    <property type="match status" value="1"/>
</dbReference>
<feature type="transmembrane region" description="Helical" evidence="7">
    <location>
        <begin position="373"/>
        <end position="394"/>
    </location>
</feature>
<evidence type="ECO:0000256" key="2">
    <source>
        <dbReference type="ARBA" id="ARBA00022448"/>
    </source>
</evidence>
<dbReference type="CDD" id="cd06173">
    <property type="entry name" value="MFS_MefA_like"/>
    <property type="match status" value="1"/>
</dbReference>
<evidence type="ECO:0000313" key="10">
    <source>
        <dbReference type="Proteomes" id="UP000240572"/>
    </source>
</evidence>
<evidence type="ECO:0000256" key="5">
    <source>
        <dbReference type="ARBA" id="ARBA00022989"/>
    </source>
</evidence>
<dbReference type="PANTHER" id="PTHR23513">
    <property type="entry name" value="INTEGRAL MEMBRANE EFFLUX PROTEIN-RELATED"/>
    <property type="match status" value="1"/>
</dbReference>
<gene>
    <name evidence="9" type="ORF">B0I18_103297</name>
</gene>
<keyword evidence="3" id="KW-1003">Cell membrane</keyword>
<dbReference type="Proteomes" id="UP000240572">
    <property type="component" value="Unassembled WGS sequence"/>
</dbReference>
<dbReference type="Gene3D" id="1.20.1250.20">
    <property type="entry name" value="MFS general substrate transporter like domains"/>
    <property type="match status" value="1"/>
</dbReference>
<proteinExistence type="predicted"/>
<protein>
    <submittedName>
        <fullName evidence="9">Putative MFS family arabinose efflux permease</fullName>
    </submittedName>
</protein>
<dbReference type="InterPro" id="IPR010290">
    <property type="entry name" value="TM_effector"/>
</dbReference>
<dbReference type="RefSeq" id="WP_181358436.1">
    <property type="nucleotide sequence ID" value="NZ_PYGD01000003.1"/>
</dbReference>
<feature type="transmembrane region" description="Helical" evidence="7">
    <location>
        <begin position="103"/>
        <end position="121"/>
    </location>
</feature>
<feature type="transmembrane region" description="Helical" evidence="7">
    <location>
        <begin position="44"/>
        <end position="65"/>
    </location>
</feature>
<accession>A0A2P8D660</accession>
<evidence type="ECO:0000256" key="7">
    <source>
        <dbReference type="SAM" id="Phobius"/>
    </source>
</evidence>
<dbReference type="AlphaFoldDB" id="A0A2P8D660"/>